<protein>
    <recommendedName>
        <fullName evidence="3">DUF218 domain-containing protein</fullName>
    </recommendedName>
</protein>
<organism evidence="1 2">
    <name type="scientific">Rheinheimera marina</name>
    <dbReference type="NCBI Taxonomy" id="1774958"/>
    <lineage>
        <taxon>Bacteria</taxon>
        <taxon>Pseudomonadati</taxon>
        <taxon>Pseudomonadota</taxon>
        <taxon>Gammaproteobacteria</taxon>
        <taxon>Chromatiales</taxon>
        <taxon>Chromatiaceae</taxon>
        <taxon>Rheinheimera</taxon>
    </lineage>
</organism>
<sequence length="243" mass="27514">MKDILEPFLYPHNLFLWGLLLACVCYRRKGLWLLFFWFYLSGNTLVANQLRDWYQSQIQSSLPAGFSGDYVLLGCGGNEHSLPDCARNRILQLARMLNAQQRPAKVYMTTLHCGPYLKLLQEQSAYAEASCFDAGPTTYNEMATLEKKLDPAQHYLMISSDYHALRVAALARQHGIQAQVFAASSSTFRPVNCGLNCLLTVNLSNFDLWSKLSAEGASMLVYHLTKGWTDWYQPVPENAKGRE</sequence>
<accession>A0ABV9JR01</accession>
<dbReference type="RefSeq" id="WP_377335908.1">
    <property type="nucleotide sequence ID" value="NZ_JBHSGB010000017.1"/>
</dbReference>
<dbReference type="EMBL" id="JBHSGB010000017">
    <property type="protein sequence ID" value="MFC4656650.1"/>
    <property type="molecule type" value="Genomic_DNA"/>
</dbReference>
<dbReference type="Proteomes" id="UP001595962">
    <property type="component" value="Unassembled WGS sequence"/>
</dbReference>
<evidence type="ECO:0000313" key="1">
    <source>
        <dbReference type="EMBL" id="MFC4656650.1"/>
    </source>
</evidence>
<dbReference type="PROSITE" id="PS51257">
    <property type="entry name" value="PROKAR_LIPOPROTEIN"/>
    <property type="match status" value="1"/>
</dbReference>
<evidence type="ECO:0008006" key="3">
    <source>
        <dbReference type="Google" id="ProtNLM"/>
    </source>
</evidence>
<proteinExistence type="predicted"/>
<evidence type="ECO:0000313" key="2">
    <source>
        <dbReference type="Proteomes" id="UP001595962"/>
    </source>
</evidence>
<keyword evidence="2" id="KW-1185">Reference proteome</keyword>
<reference evidence="2" key="1">
    <citation type="journal article" date="2019" name="Int. J. Syst. Evol. Microbiol.">
        <title>The Global Catalogue of Microorganisms (GCM) 10K type strain sequencing project: providing services to taxonomists for standard genome sequencing and annotation.</title>
        <authorList>
            <consortium name="The Broad Institute Genomics Platform"/>
            <consortium name="The Broad Institute Genome Sequencing Center for Infectious Disease"/>
            <person name="Wu L."/>
            <person name="Ma J."/>
        </authorList>
    </citation>
    <scope>NUCLEOTIDE SEQUENCE [LARGE SCALE GENOMIC DNA]</scope>
    <source>
        <strain evidence="2">DT28</strain>
    </source>
</reference>
<name>A0ABV9JR01_9GAMM</name>
<gene>
    <name evidence="1" type="ORF">ACFO3I_16645</name>
</gene>
<comment type="caution">
    <text evidence="1">The sequence shown here is derived from an EMBL/GenBank/DDBJ whole genome shotgun (WGS) entry which is preliminary data.</text>
</comment>